<keyword evidence="5" id="KW-0472">Membrane</keyword>
<evidence type="ECO:0000256" key="7">
    <source>
        <dbReference type="ARBA" id="ARBA00023288"/>
    </source>
</evidence>
<feature type="domain" description="Spore germination GerAC-like C-terminal" evidence="8">
    <location>
        <begin position="209"/>
        <end position="377"/>
    </location>
</feature>
<evidence type="ECO:0000256" key="6">
    <source>
        <dbReference type="ARBA" id="ARBA00023139"/>
    </source>
</evidence>
<comment type="subcellular location">
    <subcellularLocation>
        <location evidence="1">Membrane</location>
        <topology evidence="1">Lipid-anchor</topology>
    </subcellularLocation>
</comment>
<gene>
    <name evidence="10" type="ORF">J2S19_001203</name>
</gene>
<evidence type="ECO:0000313" key="10">
    <source>
        <dbReference type="EMBL" id="MDQ0229951.1"/>
    </source>
</evidence>
<dbReference type="EMBL" id="JAUSUD010000004">
    <property type="protein sequence ID" value="MDQ0229951.1"/>
    <property type="molecule type" value="Genomic_DNA"/>
</dbReference>
<dbReference type="InterPro" id="IPR038501">
    <property type="entry name" value="Spore_GerAC_C_sf"/>
</dbReference>
<protein>
    <submittedName>
        <fullName evidence="10">Spore germination protein KC</fullName>
    </submittedName>
</protein>
<evidence type="ECO:0000256" key="4">
    <source>
        <dbReference type="ARBA" id="ARBA00022729"/>
    </source>
</evidence>
<name>A0ABT9ZCG9_9BACI</name>
<comment type="caution">
    <text evidence="10">The sequence shown here is derived from an EMBL/GenBank/DDBJ whole genome shotgun (WGS) entry which is preliminary data.</text>
</comment>
<dbReference type="PANTHER" id="PTHR35789">
    <property type="entry name" value="SPORE GERMINATION PROTEIN B3"/>
    <property type="match status" value="1"/>
</dbReference>
<organism evidence="10 11">
    <name type="scientific">Metabacillus malikii</name>
    <dbReference type="NCBI Taxonomy" id="1504265"/>
    <lineage>
        <taxon>Bacteria</taxon>
        <taxon>Bacillati</taxon>
        <taxon>Bacillota</taxon>
        <taxon>Bacilli</taxon>
        <taxon>Bacillales</taxon>
        <taxon>Bacillaceae</taxon>
        <taxon>Metabacillus</taxon>
    </lineage>
</organism>
<dbReference type="NCBIfam" id="TIGR02887">
    <property type="entry name" value="spore_ger_x_C"/>
    <property type="match status" value="1"/>
</dbReference>
<dbReference type="Gene3D" id="6.20.190.10">
    <property type="entry name" value="Nutrient germinant receptor protein C, domain 1"/>
    <property type="match status" value="1"/>
</dbReference>
<keyword evidence="11" id="KW-1185">Reference proteome</keyword>
<keyword evidence="4" id="KW-0732">Signal</keyword>
<sequence length="380" mass="42902">MRAIKVVLLFIMTVILGGCWDRVEVNDIAIVTAIGLDLYEDDKLRLSLQVAIPSKLGPTLSGGNGESGTFIISETGANVSDAYNNLQEKIGRQIFFSQSRVLLIGEDLAKEGVKQIVDFHTRYHEPRINSFIMITKGDALKVLKAKPVLESIASEESKELAKLGKGITIYVRDFLDMLLTDGLEPIAPHYSVTSLEESKEDSEKGQKITGAAVFKDEKLVGWLDSFETRAILWIQNKLNKGIITHHIPKENGNGNISGQIIRAESKIVPTIENGDLKIDVNIITELKVIENDSELNLNDSKVIEDLQKQMETELIDKVQQVLIKVQKDYQSDIFGFGQRVYKEYPYEWNNKYKQNWDELFTQLDVSINAKVYLRRVGLRM</sequence>
<dbReference type="Pfam" id="PF25198">
    <property type="entry name" value="Spore_GerAC_N"/>
    <property type="match status" value="1"/>
</dbReference>
<evidence type="ECO:0000256" key="1">
    <source>
        <dbReference type="ARBA" id="ARBA00004635"/>
    </source>
</evidence>
<dbReference type="Gene3D" id="3.30.300.210">
    <property type="entry name" value="Nutrient germinant receptor protein C, domain 3"/>
    <property type="match status" value="1"/>
</dbReference>
<evidence type="ECO:0000313" key="11">
    <source>
        <dbReference type="Proteomes" id="UP001234495"/>
    </source>
</evidence>
<keyword evidence="7" id="KW-0449">Lipoprotein</keyword>
<dbReference type="PANTHER" id="PTHR35789:SF1">
    <property type="entry name" value="SPORE GERMINATION PROTEIN B3"/>
    <property type="match status" value="1"/>
</dbReference>
<dbReference type="InterPro" id="IPR057336">
    <property type="entry name" value="GerAC_N"/>
</dbReference>
<dbReference type="RefSeq" id="WP_307338509.1">
    <property type="nucleotide sequence ID" value="NZ_JAUSUD010000004.1"/>
</dbReference>
<dbReference type="Proteomes" id="UP001234495">
    <property type="component" value="Unassembled WGS sequence"/>
</dbReference>
<dbReference type="PROSITE" id="PS51257">
    <property type="entry name" value="PROKAR_LIPOPROTEIN"/>
    <property type="match status" value="1"/>
</dbReference>
<keyword evidence="3" id="KW-0309">Germination</keyword>
<reference evidence="10 11" key="1">
    <citation type="submission" date="2023-07" db="EMBL/GenBank/DDBJ databases">
        <title>Genomic Encyclopedia of Type Strains, Phase IV (KMG-IV): sequencing the most valuable type-strain genomes for metagenomic binning, comparative biology and taxonomic classification.</title>
        <authorList>
            <person name="Goeker M."/>
        </authorList>
    </citation>
    <scope>NUCLEOTIDE SEQUENCE [LARGE SCALE GENOMIC DNA]</scope>
    <source>
        <strain evidence="10 11">DSM 29005</strain>
    </source>
</reference>
<evidence type="ECO:0000256" key="2">
    <source>
        <dbReference type="ARBA" id="ARBA00007886"/>
    </source>
</evidence>
<dbReference type="Pfam" id="PF05504">
    <property type="entry name" value="Spore_GerAC"/>
    <property type="match status" value="1"/>
</dbReference>
<comment type="similarity">
    <text evidence="2">Belongs to the GerABKC lipoprotein family.</text>
</comment>
<proteinExistence type="inferred from homology"/>
<dbReference type="InterPro" id="IPR046953">
    <property type="entry name" value="Spore_GerAC-like_C"/>
</dbReference>
<evidence type="ECO:0000259" key="8">
    <source>
        <dbReference type="Pfam" id="PF05504"/>
    </source>
</evidence>
<evidence type="ECO:0000259" key="9">
    <source>
        <dbReference type="Pfam" id="PF25198"/>
    </source>
</evidence>
<dbReference type="InterPro" id="IPR008844">
    <property type="entry name" value="Spore_GerAC-like"/>
</dbReference>
<evidence type="ECO:0000256" key="3">
    <source>
        <dbReference type="ARBA" id="ARBA00022544"/>
    </source>
</evidence>
<evidence type="ECO:0000256" key="5">
    <source>
        <dbReference type="ARBA" id="ARBA00023136"/>
    </source>
</evidence>
<keyword evidence="6" id="KW-0564">Palmitate</keyword>
<feature type="domain" description="Spore germination protein N-terminal" evidence="9">
    <location>
        <begin position="21"/>
        <end position="190"/>
    </location>
</feature>
<accession>A0ABT9ZCG9</accession>